<dbReference type="EMBL" id="JAJFAZ020000007">
    <property type="protein sequence ID" value="KAI5317962.1"/>
    <property type="molecule type" value="Genomic_DNA"/>
</dbReference>
<comment type="caution">
    <text evidence="1">The sequence shown here is derived from an EMBL/GenBank/DDBJ whole genome shotgun (WGS) entry which is preliminary data.</text>
</comment>
<reference evidence="1 2" key="1">
    <citation type="journal article" date="2022" name="G3 (Bethesda)">
        <title>Whole-genome sequence and methylome profiling of the almond [Prunus dulcis (Mill.) D.A. Webb] cultivar 'Nonpareil'.</title>
        <authorList>
            <person name="D'Amico-Willman K.M."/>
            <person name="Ouma W.Z."/>
            <person name="Meulia T."/>
            <person name="Sideli G.M."/>
            <person name="Gradziel T.M."/>
            <person name="Fresnedo-Ramirez J."/>
        </authorList>
    </citation>
    <scope>NUCLEOTIDE SEQUENCE [LARGE SCALE GENOMIC DNA]</scope>
    <source>
        <tissue evidence="1">Leaf</tissue>
    </source>
</reference>
<keyword evidence="2" id="KW-1185">Reference proteome</keyword>
<evidence type="ECO:0000313" key="2">
    <source>
        <dbReference type="Proteomes" id="UP001054821"/>
    </source>
</evidence>
<organism evidence="1 2">
    <name type="scientific">Prunus dulcis</name>
    <name type="common">Almond</name>
    <name type="synonym">Amygdalus dulcis</name>
    <dbReference type="NCBI Taxonomy" id="3755"/>
    <lineage>
        <taxon>Eukaryota</taxon>
        <taxon>Viridiplantae</taxon>
        <taxon>Streptophyta</taxon>
        <taxon>Embryophyta</taxon>
        <taxon>Tracheophyta</taxon>
        <taxon>Spermatophyta</taxon>
        <taxon>Magnoliopsida</taxon>
        <taxon>eudicotyledons</taxon>
        <taxon>Gunneridae</taxon>
        <taxon>Pentapetalae</taxon>
        <taxon>rosids</taxon>
        <taxon>fabids</taxon>
        <taxon>Rosales</taxon>
        <taxon>Rosaceae</taxon>
        <taxon>Amygdaloideae</taxon>
        <taxon>Amygdaleae</taxon>
        <taxon>Prunus</taxon>
    </lineage>
</organism>
<protein>
    <submittedName>
        <fullName evidence="1">Uncharacterized protein</fullName>
    </submittedName>
</protein>
<gene>
    <name evidence="1" type="ORF">L3X38_037669</name>
</gene>
<evidence type="ECO:0000313" key="1">
    <source>
        <dbReference type="EMBL" id="KAI5317962.1"/>
    </source>
</evidence>
<proteinExistence type="predicted"/>
<name>A0AAD4YPS1_PRUDU</name>
<dbReference type="Proteomes" id="UP001054821">
    <property type="component" value="Chromosome 7"/>
</dbReference>
<accession>A0AAD4YPS1</accession>
<sequence>MASSFPFSVKSKHSSANTNMEVMSCTLLCFTLLILLFYSCGTQCLSFEQRPGDPQQPLNGKLRPEERIRKVKYSCPECVIHVSVDFNTYLMRVGPYPKSIGSRRQSRTCFMFFWTDREIRPIFGTCHDDSRV</sequence>
<dbReference type="AlphaFoldDB" id="A0AAD4YPS1"/>